<evidence type="ECO:0000256" key="4">
    <source>
        <dbReference type="ARBA" id="ARBA00022989"/>
    </source>
</evidence>
<comment type="similarity">
    <text evidence="2">Belongs to the TrbI/VirB10 family.</text>
</comment>
<evidence type="ECO:0000313" key="7">
    <source>
        <dbReference type="Proteomes" id="UP000050471"/>
    </source>
</evidence>
<evidence type="ECO:0000313" key="6">
    <source>
        <dbReference type="EMBL" id="KPN62953.1"/>
    </source>
</evidence>
<name>A0A0P7JP06_9RHOB</name>
<dbReference type="EMBL" id="LKBA01000008">
    <property type="protein sequence ID" value="KPN62953.1"/>
    <property type="molecule type" value="Genomic_DNA"/>
</dbReference>
<protein>
    <submittedName>
        <fullName evidence="6">Uncharacterized protein</fullName>
    </submittedName>
</protein>
<keyword evidence="3" id="KW-0812">Transmembrane</keyword>
<dbReference type="OrthoDB" id="8005933at2"/>
<organism evidence="6 7">
    <name type="scientific">Aliiroseovarius crassostreae</name>
    <dbReference type="NCBI Taxonomy" id="154981"/>
    <lineage>
        <taxon>Bacteria</taxon>
        <taxon>Pseudomonadati</taxon>
        <taxon>Pseudomonadota</taxon>
        <taxon>Alphaproteobacteria</taxon>
        <taxon>Rhodobacterales</taxon>
        <taxon>Paracoccaceae</taxon>
        <taxon>Aliiroseovarius</taxon>
    </lineage>
</organism>
<dbReference type="InterPro" id="IPR042217">
    <property type="entry name" value="T4SS_VirB10/TrbI"/>
</dbReference>
<sequence length="496" mass="53363">MNIKLMLAAVVGIVLSVGITGVVLVTSKDAKTNEYAAIDLPDVKVNEYAPNSNINPMTPVEEAEADRRATLHGENADLAREVAASDETKTAAFVATPVVENVLSLGQPGDALGGKLFGNLFTPEPVEEEIEVVLQEPEPEPEPEIELVEEPKVEEVVEAQPDPRRDLLVRGSKMMEQLQVAPMDYLPNPTVRMLDEHSFNIPAELLGLELDQFARTSVFDDSRAYLVADGTNTINLTDPVVVPPPSYTTDIYNGLNPDEHSPARPQHVVVEPGGTYARNGLPGLPRSDRQLSGTLIEFGEMRFASLSYGFNNKEPLGLPIIATMTDYDANGRPGPFDGATLRGEVQYSELNASIVFDTARLKTGEVYSIEAIAVAGRNGTTGVAERVNKHTLARYGSLFLAGLIEGIGEAYQFRLLNDAENSPVIVVDGSGNTIDASNSDEPTDGEILAGALRPVGQNLSNAAAQGFNRRPTISARAGMPFAVVFVETVTVEDIQR</sequence>
<dbReference type="CDD" id="cd16431">
    <property type="entry name" value="IcmE"/>
    <property type="match status" value="1"/>
</dbReference>
<keyword evidence="4" id="KW-1133">Transmembrane helix</keyword>
<evidence type="ECO:0000256" key="2">
    <source>
        <dbReference type="ARBA" id="ARBA00010265"/>
    </source>
</evidence>
<dbReference type="InterPro" id="IPR049855">
    <property type="entry name" value="DotG/IcmE-like_C"/>
</dbReference>
<dbReference type="GO" id="GO:0016020">
    <property type="term" value="C:membrane"/>
    <property type="evidence" value="ECO:0007669"/>
    <property type="project" value="UniProtKB-SubCell"/>
</dbReference>
<keyword evidence="7" id="KW-1185">Reference proteome</keyword>
<dbReference type="Proteomes" id="UP000050471">
    <property type="component" value="Unassembled WGS sequence"/>
</dbReference>
<proteinExistence type="inferred from homology"/>
<reference evidence="6 7" key="1">
    <citation type="submission" date="2015-09" db="EMBL/GenBank/DDBJ databases">
        <title>Draft genome sequence of Aliiroseovarius crassostreae CV919-312TSm, the causative agent of Roseovarius Oyster Disease (formerly Juvenile Oyster Disease).</title>
        <authorList>
            <person name="Kessner L."/>
            <person name="Spinard E."/>
            <person name="Nelson D."/>
        </authorList>
    </citation>
    <scope>NUCLEOTIDE SEQUENCE [LARGE SCALE GENOMIC DNA]</scope>
    <source>
        <strain evidence="6 7">CV919-312</strain>
    </source>
</reference>
<keyword evidence="5" id="KW-0472">Membrane</keyword>
<dbReference type="InterPro" id="IPR005498">
    <property type="entry name" value="T4SS_VirB10/TraB/TrbI"/>
</dbReference>
<dbReference type="STRING" id="154981.AKJ29_02055"/>
<accession>A0A0P7JP06</accession>
<evidence type="ECO:0000256" key="5">
    <source>
        <dbReference type="ARBA" id="ARBA00023136"/>
    </source>
</evidence>
<dbReference type="AlphaFoldDB" id="A0A0P7JP06"/>
<dbReference type="RefSeq" id="WP_055190879.1">
    <property type="nucleotide sequence ID" value="NZ_FPBS01000030.1"/>
</dbReference>
<dbReference type="Pfam" id="PF03743">
    <property type="entry name" value="TrbI"/>
    <property type="match status" value="1"/>
</dbReference>
<gene>
    <name evidence="6" type="ORF">AKJ29_02055</name>
</gene>
<comment type="caution">
    <text evidence="6">The sequence shown here is derived from an EMBL/GenBank/DDBJ whole genome shotgun (WGS) entry which is preliminary data.</text>
</comment>
<comment type="subcellular location">
    <subcellularLocation>
        <location evidence="1">Membrane</location>
        <topology evidence="1">Single-pass membrane protein</topology>
    </subcellularLocation>
</comment>
<dbReference type="Gene3D" id="2.40.128.260">
    <property type="entry name" value="Type IV secretion system, VirB10/TraB/TrbI"/>
    <property type="match status" value="1"/>
</dbReference>
<evidence type="ECO:0000256" key="3">
    <source>
        <dbReference type="ARBA" id="ARBA00022692"/>
    </source>
</evidence>
<evidence type="ECO:0000256" key="1">
    <source>
        <dbReference type="ARBA" id="ARBA00004167"/>
    </source>
</evidence>